<feature type="repeat" description="PPR" evidence="3">
    <location>
        <begin position="404"/>
        <end position="438"/>
    </location>
</feature>
<dbReference type="PANTHER" id="PTHR47447">
    <property type="entry name" value="OS03G0856100 PROTEIN"/>
    <property type="match status" value="1"/>
</dbReference>
<keyword evidence="5" id="KW-1185">Reference proteome</keyword>
<evidence type="ECO:0000256" key="1">
    <source>
        <dbReference type="ARBA" id="ARBA00007626"/>
    </source>
</evidence>
<dbReference type="InterPro" id="IPR002885">
    <property type="entry name" value="PPR_rpt"/>
</dbReference>
<evidence type="ECO:0000256" key="2">
    <source>
        <dbReference type="ARBA" id="ARBA00022737"/>
    </source>
</evidence>
<feature type="repeat" description="PPR" evidence="3">
    <location>
        <begin position="194"/>
        <end position="228"/>
    </location>
</feature>
<feature type="repeat" description="PPR" evidence="3">
    <location>
        <begin position="369"/>
        <end position="403"/>
    </location>
</feature>
<feature type="repeat" description="PPR" evidence="3">
    <location>
        <begin position="475"/>
        <end position="509"/>
    </location>
</feature>
<evidence type="ECO:0000313" key="5">
    <source>
        <dbReference type="Proteomes" id="UP001054252"/>
    </source>
</evidence>
<evidence type="ECO:0000256" key="3">
    <source>
        <dbReference type="PROSITE-ProRule" id="PRU00708"/>
    </source>
</evidence>
<dbReference type="AlphaFoldDB" id="A0AAV5JSE2"/>
<reference evidence="4 5" key="1">
    <citation type="journal article" date="2021" name="Commun. Biol.">
        <title>The genome of Shorea leprosula (Dipterocarpaceae) highlights the ecological relevance of drought in aseasonal tropical rainforests.</title>
        <authorList>
            <person name="Ng K.K.S."/>
            <person name="Kobayashi M.J."/>
            <person name="Fawcett J.A."/>
            <person name="Hatakeyama M."/>
            <person name="Paape T."/>
            <person name="Ng C.H."/>
            <person name="Ang C.C."/>
            <person name="Tnah L.H."/>
            <person name="Lee C.T."/>
            <person name="Nishiyama T."/>
            <person name="Sese J."/>
            <person name="O'Brien M.J."/>
            <person name="Copetti D."/>
            <person name="Mohd Noor M.I."/>
            <person name="Ong R.C."/>
            <person name="Putra M."/>
            <person name="Sireger I.Z."/>
            <person name="Indrioko S."/>
            <person name="Kosugi Y."/>
            <person name="Izuno A."/>
            <person name="Isagi Y."/>
            <person name="Lee S.L."/>
            <person name="Shimizu K.K."/>
        </authorList>
    </citation>
    <scope>NUCLEOTIDE SEQUENCE [LARGE SCALE GENOMIC DNA]</scope>
    <source>
        <strain evidence="4">214</strain>
    </source>
</reference>
<dbReference type="InterPro" id="IPR011990">
    <property type="entry name" value="TPR-like_helical_dom_sf"/>
</dbReference>
<evidence type="ECO:0000313" key="4">
    <source>
        <dbReference type="EMBL" id="GKV15346.1"/>
    </source>
</evidence>
<dbReference type="PROSITE" id="PS51375">
    <property type="entry name" value="PPR"/>
    <property type="match status" value="9"/>
</dbReference>
<organism evidence="4 5">
    <name type="scientific">Rubroshorea leprosula</name>
    <dbReference type="NCBI Taxonomy" id="152421"/>
    <lineage>
        <taxon>Eukaryota</taxon>
        <taxon>Viridiplantae</taxon>
        <taxon>Streptophyta</taxon>
        <taxon>Embryophyta</taxon>
        <taxon>Tracheophyta</taxon>
        <taxon>Spermatophyta</taxon>
        <taxon>Magnoliopsida</taxon>
        <taxon>eudicotyledons</taxon>
        <taxon>Gunneridae</taxon>
        <taxon>Pentapetalae</taxon>
        <taxon>rosids</taxon>
        <taxon>malvids</taxon>
        <taxon>Malvales</taxon>
        <taxon>Dipterocarpaceae</taxon>
        <taxon>Rubroshorea</taxon>
    </lineage>
</organism>
<accession>A0AAV5JSE2</accession>
<comment type="caution">
    <text evidence="4">The sequence shown here is derived from an EMBL/GenBank/DDBJ whole genome shotgun (WGS) entry which is preliminary data.</text>
</comment>
<keyword evidence="2" id="KW-0677">Repeat</keyword>
<feature type="repeat" description="PPR" evidence="3">
    <location>
        <begin position="510"/>
        <end position="544"/>
    </location>
</feature>
<dbReference type="Gene3D" id="1.25.40.10">
    <property type="entry name" value="Tetratricopeptide repeat domain"/>
    <property type="match status" value="4"/>
</dbReference>
<feature type="repeat" description="PPR" evidence="3">
    <location>
        <begin position="229"/>
        <end position="263"/>
    </location>
</feature>
<dbReference type="Pfam" id="PF01535">
    <property type="entry name" value="PPR"/>
    <property type="match status" value="2"/>
</dbReference>
<protein>
    <recommendedName>
        <fullName evidence="6">Pentatricopeptide repeat-containing protein</fullName>
    </recommendedName>
</protein>
<sequence length="621" mass="70582">MEISSVLCSCLPPIPCAFLPSTRASLSQTTSATTPVTYPPPNAPATEKRSHLKACLSSKYAVLGVQQSPSLSSAFLSPLKINVNPVDGNNKITTRMDVVSMSMLAPRKSWQRRKKVEFKNTADEANKKNWWRMMEEIEETGSALTVLKRKKTEDHSIRRDLVLGTLVRFKQLKKWNHVSEILEWLRLQNWWDFNEMDLLMLITAYGKQGDFNKAERILTFMNKKGHVPCVVSHTALMEAYGRGGRYNNAEAIFRRMQSSGPEPSALTYQIILKIFVEGNKFKEAEEIFATLLDDKISPLKPDQKMFHMMIYMYKKAGNYGKAHELFALMTERRVPQSTVTYNSLMSFESNYKEVSKIYEQMRRAGLQPDVVSYALLINAYGKARREEEALAVFEEMLDAGVRPTQKAYNILLDAFAISGMVEQARTVFKSMRRNRCNPDLFCSYTTMLSAYVNASDMEGAKKFFRQLRQDGLQPNVVTCGTLMKGYARVNNLEKMIGIYEEMQLRGIKANQTIFTTIMDAYGINQDFGSAVIWYKEMESHGVPPDLKAKNILLSLAKTADEEKEANQIVGYLERGVNGISRYVGDEDYDEDDPDAANEYVEDISQGEKEGSHDWPPSLFPN</sequence>
<dbReference type="Pfam" id="PF13041">
    <property type="entry name" value="PPR_2"/>
    <property type="match status" value="3"/>
</dbReference>
<proteinExistence type="inferred from homology"/>
<feature type="repeat" description="PPR" evidence="3">
    <location>
        <begin position="264"/>
        <end position="298"/>
    </location>
</feature>
<name>A0AAV5JSE2_9ROSI</name>
<feature type="repeat" description="PPR" evidence="3">
    <location>
        <begin position="302"/>
        <end position="336"/>
    </location>
</feature>
<dbReference type="EMBL" id="BPVZ01000043">
    <property type="protein sequence ID" value="GKV15346.1"/>
    <property type="molecule type" value="Genomic_DNA"/>
</dbReference>
<dbReference type="Proteomes" id="UP001054252">
    <property type="component" value="Unassembled WGS sequence"/>
</dbReference>
<dbReference type="Pfam" id="PF13812">
    <property type="entry name" value="PPR_3"/>
    <property type="match status" value="1"/>
</dbReference>
<dbReference type="SUPFAM" id="SSF81901">
    <property type="entry name" value="HCP-like"/>
    <property type="match status" value="1"/>
</dbReference>
<gene>
    <name evidence="4" type="ORF">SLEP1_g26144</name>
</gene>
<comment type="similarity">
    <text evidence="1">Belongs to the PPR family. P subfamily.</text>
</comment>
<feature type="repeat" description="PPR" evidence="3">
    <location>
        <begin position="440"/>
        <end position="474"/>
    </location>
</feature>
<dbReference type="PANTHER" id="PTHR47447:SF21">
    <property type="entry name" value="PENTACOTRIPEPTIDE-REPEAT REGION OF PRORP DOMAIN-CONTAINING PROTEIN"/>
    <property type="match status" value="1"/>
</dbReference>
<dbReference type="NCBIfam" id="TIGR00756">
    <property type="entry name" value="PPR"/>
    <property type="match status" value="8"/>
</dbReference>
<evidence type="ECO:0008006" key="6">
    <source>
        <dbReference type="Google" id="ProtNLM"/>
    </source>
</evidence>